<evidence type="ECO:0000313" key="3">
    <source>
        <dbReference type="Proteomes" id="UP000193218"/>
    </source>
</evidence>
<name>A0A1Y1U993_9TREE</name>
<evidence type="ECO:0000256" key="1">
    <source>
        <dbReference type="SAM" id="MobiDB-lite"/>
    </source>
</evidence>
<feature type="region of interest" description="Disordered" evidence="1">
    <location>
        <begin position="352"/>
        <end position="385"/>
    </location>
</feature>
<dbReference type="InParanoid" id="A0A1Y1U993"/>
<keyword evidence="3" id="KW-1185">Reference proteome</keyword>
<feature type="compositionally biased region" description="Polar residues" evidence="1">
    <location>
        <begin position="352"/>
        <end position="362"/>
    </location>
</feature>
<dbReference type="RefSeq" id="XP_021868862.1">
    <property type="nucleotide sequence ID" value="XM_022018648.1"/>
</dbReference>
<protein>
    <recommendedName>
        <fullName evidence="4">TB2/DP1, HVA22 family-domain-containing protein</fullName>
    </recommendedName>
</protein>
<evidence type="ECO:0000313" key="2">
    <source>
        <dbReference type="EMBL" id="ORX34599.1"/>
    </source>
</evidence>
<feature type="compositionally biased region" description="Basic and acidic residues" evidence="1">
    <location>
        <begin position="158"/>
        <end position="169"/>
    </location>
</feature>
<evidence type="ECO:0008006" key="4">
    <source>
        <dbReference type="Google" id="ProtNLM"/>
    </source>
</evidence>
<organism evidence="2 3">
    <name type="scientific">Kockovaella imperatae</name>
    <dbReference type="NCBI Taxonomy" id="4999"/>
    <lineage>
        <taxon>Eukaryota</taxon>
        <taxon>Fungi</taxon>
        <taxon>Dikarya</taxon>
        <taxon>Basidiomycota</taxon>
        <taxon>Agaricomycotina</taxon>
        <taxon>Tremellomycetes</taxon>
        <taxon>Tremellales</taxon>
        <taxon>Cuniculitremaceae</taxon>
        <taxon>Kockovaella</taxon>
    </lineage>
</organism>
<dbReference type="EMBL" id="NBSH01000014">
    <property type="protein sequence ID" value="ORX34599.1"/>
    <property type="molecule type" value="Genomic_DNA"/>
</dbReference>
<accession>A0A1Y1U993</accession>
<sequence>MSYQPISTRIVQYVLAPTYQSQSVTCSIIQATAKKIHRPPHVLQNAVVLLVGSILVLNVNGCGPLLSQIITFLPAVWGTLKYIRAEAMEHRRGGTLPPVDLTHIQRKWIDYWIIFSGIVMAESWVDEWHIDRCFPLWWATKVGTLFWILAKRSNPKPAHHEAHGSEKGKTRPKPLSLQEHQNSKRKMRKAAIRPPTPIANSALLVRSHEALPISAITPPEAEAHLAARLPMTIARSIVPHPIKQVNVSKSPPVGPQPVDLVISPTPLVPAHLSVGSVDVEGTVQEPPRIGMDSPPFELSVDDEGSYHSESAKRLKLPEGGLYFDNLSADMDSAPSDYDENVVYNISPQARLTPSLNGTQSSADAKKAMGSTDFTRTAEEPGRAARYSVPSLHKLLESASEQEAPSDPTMIGSGLADFEGTEPLSLFERRVRRQISTGAD</sequence>
<gene>
    <name evidence="2" type="ORF">BD324DRAFT_653369</name>
</gene>
<dbReference type="GeneID" id="33560457"/>
<dbReference type="Pfam" id="PF03134">
    <property type="entry name" value="TB2_DP1_HVA22"/>
    <property type="match status" value="1"/>
</dbReference>
<feature type="region of interest" description="Disordered" evidence="1">
    <location>
        <begin position="157"/>
        <end position="190"/>
    </location>
</feature>
<feature type="region of interest" description="Disordered" evidence="1">
    <location>
        <begin position="397"/>
        <end position="416"/>
    </location>
</feature>
<proteinExistence type="predicted"/>
<comment type="caution">
    <text evidence="2">The sequence shown here is derived from an EMBL/GenBank/DDBJ whole genome shotgun (WGS) entry which is preliminary data.</text>
</comment>
<dbReference type="AlphaFoldDB" id="A0A1Y1U993"/>
<reference evidence="2 3" key="1">
    <citation type="submission" date="2017-03" db="EMBL/GenBank/DDBJ databases">
        <title>Widespread Adenine N6-methylation of Active Genes in Fungi.</title>
        <authorList>
            <consortium name="DOE Joint Genome Institute"/>
            <person name="Mondo S.J."/>
            <person name="Dannebaum R.O."/>
            <person name="Kuo R.C."/>
            <person name="Louie K.B."/>
            <person name="Bewick A.J."/>
            <person name="Labutti K."/>
            <person name="Haridas S."/>
            <person name="Kuo A."/>
            <person name="Salamov A."/>
            <person name="Ahrendt S.R."/>
            <person name="Lau R."/>
            <person name="Bowen B.P."/>
            <person name="Lipzen A."/>
            <person name="Sullivan W."/>
            <person name="Andreopoulos W.B."/>
            <person name="Clum A."/>
            <person name="Lindquist E."/>
            <person name="Daum C."/>
            <person name="Northen T.R."/>
            <person name="Ramamoorthy G."/>
            <person name="Schmitz R.J."/>
            <person name="Gryganskyi A."/>
            <person name="Culley D."/>
            <person name="Magnuson J."/>
            <person name="James T.Y."/>
            <person name="O'Malley M.A."/>
            <person name="Stajich J.E."/>
            <person name="Spatafora J.W."/>
            <person name="Visel A."/>
            <person name="Grigoriev I.V."/>
        </authorList>
    </citation>
    <scope>NUCLEOTIDE SEQUENCE [LARGE SCALE GENOMIC DNA]</scope>
    <source>
        <strain evidence="2 3">NRRL Y-17943</strain>
    </source>
</reference>
<dbReference type="Proteomes" id="UP000193218">
    <property type="component" value="Unassembled WGS sequence"/>
</dbReference>
<dbReference type="InterPro" id="IPR004345">
    <property type="entry name" value="TB2_DP1_HVA22"/>
</dbReference>